<feature type="transmembrane region" description="Helical" evidence="1">
    <location>
        <begin position="75"/>
        <end position="96"/>
    </location>
</feature>
<feature type="transmembrane region" description="Helical" evidence="1">
    <location>
        <begin position="523"/>
        <end position="541"/>
    </location>
</feature>
<evidence type="ECO:0008006" key="7">
    <source>
        <dbReference type="Google" id="ProtNLM"/>
    </source>
</evidence>
<dbReference type="OrthoDB" id="4005299at2759"/>
<evidence type="ECO:0000259" key="4">
    <source>
        <dbReference type="Pfam" id="PF10355"/>
    </source>
</evidence>
<feature type="transmembrane region" description="Helical" evidence="1">
    <location>
        <begin position="561"/>
        <end position="581"/>
    </location>
</feature>
<keyword evidence="1" id="KW-0812">Transmembrane</keyword>
<evidence type="ECO:0000259" key="3">
    <source>
        <dbReference type="Pfam" id="PF10348"/>
    </source>
</evidence>
<feature type="transmembrane region" description="Helical" evidence="1">
    <location>
        <begin position="491"/>
        <end position="511"/>
    </location>
</feature>
<keyword evidence="2" id="KW-0732">Signal</keyword>
<dbReference type="Pfam" id="PF10355">
    <property type="entry name" value="Ytp1"/>
    <property type="match status" value="1"/>
</dbReference>
<organism evidence="5 6">
    <name type="scientific">Coniella lustricola</name>
    <dbReference type="NCBI Taxonomy" id="2025994"/>
    <lineage>
        <taxon>Eukaryota</taxon>
        <taxon>Fungi</taxon>
        <taxon>Dikarya</taxon>
        <taxon>Ascomycota</taxon>
        <taxon>Pezizomycotina</taxon>
        <taxon>Sordariomycetes</taxon>
        <taxon>Sordariomycetidae</taxon>
        <taxon>Diaporthales</taxon>
        <taxon>Schizoparmaceae</taxon>
        <taxon>Coniella</taxon>
    </lineage>
</organism>
<proteinExistence type="predicted"/>
<evidence type="ECO:0000256" key="1">
    <source>
        <dbReference type="SAM" id="Phobius"/>
    </source>
</evidence>
<dbReference type="Proteomes" id="UP000241462">
    <property type="component" value="Unassembled WGS sequence"/>
</dbReference>
<feature type="transmembrane region" description="Helical" evidence="1">
    <location>
        <begin position="103"/>
        <end position="121"/>
    </location>
</feature>
<dbReference type="Pfam" id="PF10348">
    <property type="entry name" value="DUF2427"/>
    <property type="match status" value="1"/>
</dbReference>
<keyword evidence="1" id="KW-0472">Membrane</keyword>
<sequence>MRPVTRIALRAASLAVLLGLLLPTVLAHGDDESATAGMSMEMGENQDMEMDTKKPAAEIVYPPSYFSHQEHRATLLAHIGFMVAAWLVILPLSTMFSLARSRYTVPMQFVFTAVNALGLLFGKIYDANTPDLYPNNAHSKLGWFATSVLSTQIAVSLLGRVVGAFGKPEDGENRLNAAECRSFIPVSHAALDEHQHFQNSQYSSLCRHSDDSGHGTDRSASFSSIPDTLASPTAENAHHKEFAEEDEDLEADLAATPRGGVLHRLAVKVGNKISSKFWKVLIFGYNFVDRTSMILGFIALCTGIVTMGRFFEGRQIFTGLAHWIKGGVFFWLGVLTLGRWAGCFGDLGWAWNIRPKSASGRWVPSAEFVESFLIFFYGSTNIFLEHLGNWGGSYSFEDLEHISITVLFLGGGLCGMLIESVRIRDLLNTTVTQAINEGYDNVREHELALEEPGAYRFSMNPIPALVILLLGIMMSSHTQESMISSMVHKQWGTMLVGASFARGFTYIITYLKPPTTVMPSRPPTEVLAAFGLMTGGILFMASSGDTVAGMIHYNLDVMFMYTITMGLVALLMAWEIIVLAVKGWATRMEAGQKTSSGRYYGNA</sequence>
<feature type="transmembrane region" description="Helical" evidence="1">
    <location>
        <begin position="323"/>
        <end position="341"/>
    </location>
</feature>
<dbReference type="STRING" id="2025994.A0A2T3ACC9"/>
<feature type="transmembrane region" description="Helical" evidence="1">
    <location>
        <begin position="362"/>
        <end position="379"/>
    </location>
</feature>
<dbReference type="EMBL" id="KZ678414">
    <property type="protein sequence ID" value="PSR90852.1"/>
    <property type="molecule type" value="Genomic_DNA"/>
</dbReference>
<feature type="chain" id="PRO_5015618785" description="Integral membrane protein" evidence="2">
    <location>
        <begin position="28"/>
        <end position="603"/>
    </location>
</feature>
<keyword evidence="1" id="KW-1133">Transmembrane helix</keyword>
<feature type="transmembrane region" description="Helical" evidence="1">
    <location>
        <begin position="462"/>
        <end position="479"/>
    </location>
</feature>
<evidence type="ECO:0000256" key="2">
    <source>
        <dbReference type="SAM" id="SignalP"/>
    </source>
</evidence>
<evidence type="ECO:0000313" key="5">
    <source>
        <dbReference type="EMBL" id="PSR90852.1"/>
    </source>
</evidence>
<feature type="signal peptide" evidence="2">
    <location>
        <begin position="1"/>
        <end position="27"/>
    </location>
</feature>
<dbReference type="PANTHER" id="PTHR31685">
    <property type="entry name" value="INTEGRAL MEMBRANE PROTEIN (AFU_ORTHOLOGUE AFUA_6G12730)-RELATED"/>
    <property type="match status" value="1"/>
</dbReference>
<feature type="domain" description="DUF2427" evidence="3">
    <location>
        <begin position="63"/>
        <end position="158"/>
    </location>
</feature>
<dbReference type="InterPro" id="IPR018827">
    <property type="entry name" value="YTP1_C"/>
</dbReference>
<feature type="domain" description="Protein YTP1-like C-terminal" evidence="4">
    <location>
        <begin position="296"/>
        <end position="582"/>
    </location>
</feature>
<dbReference type="InterPro" id="IPR018825">
    <property type="entry name" value="DUF2427"/>
</dbReference>
<reference evidence="5 6" key="1">
    <citation type="journal article" date="2018" name="Mycol. Prog.">
        <title>Coniella lustricola, a new species from submerged detritus.</title>
        <authorList>
            <person name="Raudabaugh D.B."/>
            <person name="Iturriaga T."/>
            <person name="Carver A."/>
            <person name="Mondo S."/>
            <person name="Pangilinan J."/>
            <person name="Lipzen A."/>
            <person name="He G."/>
            <person name="Amirebrahimi M."/>
            <person name="Grigoriev I.V."/>
            <person name="Miller A.N."/>
        </authorList>
    </citation>
    <scope>NUCLEOTIDE SEQUENCE [LARGE SCALE GENOMIC DNA]</scope>
    <source>
        <strain evidence="5 6">B22-T-1</strain>
    </source>
</reference>
<feature type="transmembrane region" description="Helical" evidence="1">
    <location>
        <begin position="141"/>
        <end position="165"/>
    </location>
</feature>
<name>A0A2T3ACC9_9PEZI</name>
<dbReference type="InParanoid" id="A0A2T3ACC9"/>
<evidence type="ECO:0000313" key="6">
    <source>
        <dbReference type="Proteomes" id="UP000241462"/>
    </source>
</evidence>
<keyword evidence="6" id="KW-1185">Reference proteome</keyword>
<accession>A0A2T3ACC9</accession>
<dbReference type="FunCoup" id="A0A2T3ACC9">
    <property type="interactions" value="18"/>
</dbReference>
<feature type="transmembrane region" description="Helical" evidence="1">
    <location>
        <begin position="293"/>
        <end position="311"/>
    </location>
</feature>
<dbReference type="AlphaFoldDB" id="A0A2T3ACC9"/>
<feature type="transmembrane region" description="Helical" evidence="1">
    <location>
        <begin position="399"/>
        <end position="418"/>
    </location>
</feature>
<dbReference type="PANTHER" id="PTHR31685:SF3">
    <property type="entry name" value="INTEGRAL MEMBRANE PROTEIN (AFU_ORTHOLOGUE AFUA_6G12730)"/>
    <property type="match status" value="1"/>
</dbReference>
<gene>
    <name evidence="5" type="ORF">BD289DRAFT_365417</name>
</gene>
<protein>
    <recommendedName>
        <fullName evidence="7">Integral membrane protein</fullName>
    </recommendedName>
</protein>